<comment type="similarity">
    <text evidence="2">Belongs to the AzlC family.</text>
</comment>
<dbReference type="EMBL" id="MKIE01000007">
    <property type="protein sequence ID" value="OHW61802.1"/>
    <property type="molecule type" value="Genomic_DNA"/>
</dbReference>
<keyword evidence="7 8" id="KW-0472">Membrane</keyword>
<evidence type="ECO:0000256" key="8">
    <source>
        <dbReference type="SAM" id="Phobius"/>
    </source>
</evidence>
<dbReference type="RefSeq" id="WP_071063804.1">
    <property type="nucleotide sequence ID" value="NZ_MKIE01000007.1"/>
</dbReference>
<keyword evidence="3" id="KW-0813">Transport</keyword>
<evidence type="ECO:0000256" key="6">
    <source>
        <dbReference type="ARBA" id="ARBA00022989"/>
    </source>
</evidence>
<feature type="transmembrane region" description="Helical" evidence="8">
    <location>
        <begin position="203"/>
        <end position="223"/>
    </location>
</feature>
<dbReference type="Proteomes" id="UP000180254">
    <property type="component" value="Unassembled WGS sequence"/>
</dbReference>
<feature type="transmembrane region" description="Helical" evidence="8">
    <location>
        <begin position="123"/>
        <end position="149"/>
    </location>
</feature>
<gene>
    <name evidence="9" type="primary">ygaZ_2</name>
    <name evidence="9" type="ORF">EUAN_18050</name>
</gene>
<feature type="transmembrane region" description="Helical" evidence="8">
    <location>
        <begin position="155"/>
        <end position="172"/>
    </location>
</feature>
<keyword evidence="5 8" id="KW-0812">Transmembrane</keyword>
<feature type="transmembrane region" description="Helical" evidence="8">
    <location>
        <begin position="53"/>
        <end position="80"/>
    </location>
</feature>
<evidence type="ECO:0000256" key="7">
    <source>
        <dbReference type="ARBA" id="ARBA00023136"/>
    </source>
</evidence>
<keyword evidence="4" id="KW-1003">Cell membrane</keyword>
<dbReference type="GO" id="GO:1903785">
    <property type="term" value="P:L-valine transmembrane transport"/>
    <property type="evidence" value="ECO:0007669"/>
    <property type="project" value="TreeGrafter"/>
</dbReference>
<accession>A0A1S1V5F3</accession>
<dbReference type="STRING" id="39480.EUAN_18050"/>
<dbReference type="PANTHER" id="PTHR34979:SF1">
    <property type="entry name" value="INNER MEMBRANE PROTEIN YGAZ"/>
    <property type="match status" value="1"/>
</dbReference>
<dbReference type="GO" id="GO:0005886">
    <property type="term" value="C:plasma membrane"/>
    <property type="evidence" value="ECO:0007669"/>
    <property type="project" value="UniProtKB-SubCell"/>
</dbReference>
<evidence type="ECO:0000256" key="2">
    <source>
        <dbReference type="ARBA" id="ARBA00010735"/>
    </source>
</evidence>
<sequence>MELKEGLRSSLPIAMGYFPVSFTFGMIASGMGMDTFSTLAVSVTNFTSAGQFAGINAIVSNGSYLEVAITTFVINIRYMLMSLSLSQKMENFGLLDRLLVGFGVTDETFAVASIEREHLSVPYMIGLISLPYLSWGLGTLSGALVSGLLSESLKSAMGIALYGMFLAIIVPEARKSRKVAGVTAIAIYVGVFFRYMPLAKAVSQGWTIVIATVIASGAGAIIFPREGD</sequence>
<evidence type="ECO:0000313" key="10">
    <source>
        <dbReference type="Proteomes" id="UP000180254"/>
    </source>
</evidence>
<comment type="caution">
    <text evidence="9">The sequence shown here is derived from an EMBL/GenBank/DDBJ whole genome shotgun (WGS) entry which is preliminary data.</text>
</comment>
<evidence type="ECO:0000256" key="1">
    <source>
        <dbReference type="ARBA" id="ARBA00004651"/>
    </source>
</evidence>
<keyword evidence="6 8" id="KW-1133">Transmembrane helix</keyword>
<comment type="subcellular location">
    <subcellularLocation>
        <location evidence="1">Cell membrane</location>
        <topology evidence="1">Multi-pass membrane protein</topology>
    </subcellularLocation>
</comment>
<evidence type="ECO:0000256" key="3">
    <source>
        <dbReference type="ARBA" id="ARBA00022448"/>
    </source>
</evidence>
<organism evidence="9 10">
    <name type="scientific">Andreesenia angusta</name>
    <dbReference type="NCBI Taxonomy" id="39480"/>
    <lineage>
        <taxon>Bacteria</taxon>
        <taxon>Bacillati</taxon>
        <taxon>Bacillota</taxon>
        <taxon>Tissierellia</taxon>
        <taxon>Tissierellales</taxon>
        <taxon>Gottschalkiaceae</taxon>
        <taxon>Andreesenia</taxon>
    </lineage>
</organism>
<dbReference type="PANTHER" id="PTHR34979">
    <property type="entry name" value="INNER MEMBRANE PROTEIN YGAZ"/>
    <property type="match status" value="1"/>
</dbReference>
<keyword evidence="10" id="KW-1185">Reference proteome</keyword>
<dbReference type="InterPro" id="IPR011606">
    <property type="entry name" value="Brnchd-chn_aa_trnsp_permease"/>
</dbReference>
<proteinExistence type="inferred from homology"/>
<evidence type="ECO:0000313" key="9">
    <source>
        <dbReference type="EMBL" id="OHW61802.1"/>
    </source>
</evidence>
<evidence type="ECO:0000256" key="4">
    <source>
        <dbReference type="ARBA" id="ARBA00022475"/>
    </source>
</evidence>
<reference evidence="9 10" key="1">
    <citation type="submission" date="2016-09" db="EMBL/GenBank/DDBJ databases">
        <title>Genome sequence of Eubacterium angustum.</title>
        <authorList>
            <person name="Poehlein A."/>
            <person name="Daniel R."/>
        </authorList>
    </citation>
    <scope>NUCLEOTIDE SEQUENCE [LARGE SCALE GENOMIC DNA]</scope>
    <source>
        <strain evidence="9 10">DSM 1989</strain>
    </source>
</reference>
<dbReference type="Pfam" id="PF03591">
    <property type="entry name" value="AzlC"/>
    <property type="match status" value="1"/>
</dbReference>
<feature type="transmembrane region" description="Helical" evidence="8">
    <location>
        <begin position="179"/>
        <end position="197"/>
    </location>
</feature>
<dbReference type="AlphaFoldDB" id="A0A1S1V5F3"/>
<evidence type="ECO:0000256" key="5">
    <source>
        <dbReference type="ARBA" id="ARBA00022692"/>
    </source>
</evidence>
<name>A0A1S1V5F3_9FIRM</name>
<protein>
    <submittedName>
        <fullName evidence="9">Inner membrane protein YgaZ</fullName>
    </submittedName>
</protein>
<feature type="transmembrane region" description="Helical" evidence="8">
    <location>
        <begin position="12"/>
        <end position="33"/>
    </location>
</feature>